<dbReference type="CDD" id="cd00051">
    <property type="entry name" value="EFh"/>
    <property type="match status" value="1"/>
</dbReference>
<evidence type="ECO:0000313" key="3">
    <source>
        <dbReference type="EMBL" id="CAF1000146.1"/>
    </source>
</evidence>
<dbReference type="PROSITE" id="PS50222">
    <property type="entry name" value="EF_HAND_2"/>
    <property type="match status" value="2"/>
</dbReference>
<feature type="domain" description="EF-hand" evidence="2">
    <location>
        <begin position="14"/>
        <end position="49"/>
    </location>
</feature>
<name>A0A814GRP0_9BILA</name>
<evidence type="ECO:0000313" key="4">
    <source>
        <dbReference type="EMBL" id="CAF3771571.1"/>
    </source>
</evidence>
<dbReference type="AlphaFoldDB" id="A0A814GRP0"/>
<proteinExistence type="predicted"/>
<dbReference type="InterPro" id="IPR018247">
    <property type="entry name" value="EF_Hand_1_Ca_BS"/>
</dbReference>
<dbReference type="EMBL" id="CAJNOQ010003195">
    <property type="protein sequence ID" value="CAF1000146.1"/>
    <property type="molecule type" value="Genomic_DNA"/>
</dbReference>
<keyword evidence="5" id="KW-1185">Reference proteome</keyword>
<dbReference type="EMBL" id="CAJOBC010003195">
    <property type="protein sequence ID" value="CAF3771571.1"/>
    <property type="molecule type" value="Genomic_DNA"/>
</dbReference>
<dbReference type="Proteomes" id="UP000681722">
    <property type="component" value="Unassembled WGS sequence"/>
</dbReference>
<dbReference type="Pfam" id="PF13499">
    <property type="entry name" value="EF-hand_7"/>
    <property type="match status" value="1"/>
</dbReference>
<dbReference type="SUPFAM" id="SSF47473">
    <property type="entry name" value="EF-hand"/>
    <property type="match status" value="1"/>
</dbReference>
<feature type="non-terminal residue" evidence="3">
    <location>
        <position position="1"/>
    </location>
</feature>
<dbReference type="InterPro" id="IPR011992">
    <property type="entry name" value="EF-hand-dom_pair"/>
</dbReference>
<comment type="caution">
    <text evidence="3">The sequence shown here is derived from an EMBL/GenBank/DDBJ whole genome shotgun (WGS) entry which is preliminary data.</text>
</comment>
<gene>
    <name evidence="3" type="ORF">GPM918_LOCUS13710</name>
    <name evidence="4" type="ORF">SRO942_LOCUS13710</name>
</gene>
<dbReference type="OrthoDB" id="26525at2759"/>
<sequence>VRALVLCENSSTGYDDQLSNIAFDIIDFDHNGTISIDEIHEIIHNSMPDIGPHELMSLWDTDRNGRLDREEFKRFITSGTLRYVWFTAIEKHLYFALF</sequence>
<evidence type="ECO:0000256" key="1">
    <source>
        <dbReference type="ARBA" id="ARBA00022837"/>
    </source>
</evidence>
<accession>A0A814GRP0</accession>
<dbReference type="GO" id="GO:0005509">
    <property type="term" value="F:calcium ion binding"/>
    <property type="evidence" value="ECO:0007669"/>
    <property type="project" value="InterPro"/>
</dbReference>
<evidence type="ECO:0000259" key="2">
    <source>
        <dbReference type="PROSITE" id="PS50222"/>
    </source>
</evidence>
<dbReference type="PROSITE" id="PS00018">
    <property type="entry name" value="EF_HAND_1"/>
    <property type="match status" value="2"/>
</dbReference>
<dbReference type="InterPro" id="IPR002048">
    <property type="entry name" value="EF_hand_dom"/>
</dbReference>
<reference evidence="3" key="1">
    <citation type="submission" date="2021-02" db="EMBL/GenBank/DDBJ databases">
        <authorList>
            <person name="Nowell W R."/>
        </authorList>
    </citation>
    <scope>NUCLEOTIDE SEQUENCE</scope>
</reference>
<protein>
    <recommendedName>
        <fullName evidence="2">EF-hand domain-containing protein</fullName>
    </recommendedName>
</protein>
<organism evidence="3 5">
    <name type="scientific">Didymodactylos carnosus</name>
    <dbReference type="NCBI Taxonomy" id="1234261"/>
    <lineage>
        <taxon>Eukaryota</taxon>
        <taxon>Metazoa</taxon>
        <taxon>Spiralia</taxon>
        <taxon>Gnathifera</taxon>
        <taxon>Rotifera</taxon>
        <taxon>Eurotatoria</taxon>
        <taxon>Bdelloidea</taxon>
        <taxon>Philodinida</taxon>
        <taxon>Philodinidae</taxon>
        <taxon>Didymodactylos</taxon>
    </lineage>
</organism>
<keyword evidence="1" id="KW-0106">Calcium</keyword>
<feature type="domain" description="EF-hand" evidence="2">
    <location>
        <begin position="54"/>
        <end position="82"/>
    </location>
</feature>
<dbReference type="SMART" id="SM00054">
    <property type="entry name" value="EFh"/>
    <property type="match status" value="2"/>
</dbReference>
<evidence type="ECO:0000313" key="5">
    <source>
        <dbReference type="Proteomes" id="UP000663829"/>
    </source>
</evidence>
<dbReference type="Gene3D" id="1.10.238.10">
    <property type="entry name" value="EF-hand"/>
    <property type="match status" value="1"/>
</dbReference>
<dbReference type="Proteomes" id="UP000663829">
    <property type="component" value="Unassembled WGS sequence"/>
</dbReference>